<comment type="caution">
    <text evidence="1">The sequence shown here is derived from an EMBL/GenBank/DDBJ whole genome shotgun (WGS) entry which is preliminary data.</text>
</comment>
<dbReference type="AlphaFoldDB" id="A0A8X6WUX3"/>
<evidence type="ECO:0000313" key="2">
    <source>
        <dbReference type="Proteomes" id="UP000886998"/>
    </source>
</evidence>
<dbReference type="Proteomes" id="UP000886998">
    <property type="component" value="Unassembled WGS sequence"/>
</dbReference>
<organism evidence="1 2">
    <name type="scientific">Trichonephila inaurata madagascariensis</name>
    <dbReference type="NCBI Taxonomy" id="2747483"/>
    <lineage>
        <taxon>Eukaryota</taxon>
        <taxon>Metazoa</taxon>
        <taxon>Ecdysozoa</taxon>
        <taxon>Arthropoda</taxon>
        <taxon>Chelicerata</taxon>
        <taxon>Arachnida</taxon>
        <taxon>Araneae</taxon>
        <taxon>Araneomorphae</taxon>
        <taxon>Entelegynae</taxon>
        <taxon>Araneoidea</taxon>
        <taxon>Nephilidae</taxon>
        <taxon>Trichonephila</taxon>
        <taxon>Trichonephila inaurata</taxon>
    </lineage>
</organism>
<accession>A0A8X6WUX3</accession>
<keyword evidence="2" id="KW-1185">Reference proteome</keyword>
<dbReference type="EMBL" id="BMAV01001797">
    <property type="protein sequence ID" value="GFY40271.1"/>
    <property type="molecule type" value="Genomic_DNA"/>
</dbReference>
<sequence length="129" mass="14217">MDSLAKKGCSEIATTDYALTYPEIYSLMKIMQKQVWMAPPDHHGISRSPGGALEFDGGRNDQTAVSSGHLKCMTLESGRKVFQTCPMCHLLPASPEHILDCLWLALEDVHASKLLVLDCTRVNGLMDLI</sequence>
<name>A0A8X6WUX3_9ARAC</name>
<reference evidence="1" key="1">
    <citation type="submission" date="2020-08" db="EMBL/GenBank/DDBJ databases">
        <title>Multicomponent nature underlies the extraordinary mechanical properties of spider dragline silk.</title>
        <authorList>
            <person name="Kono N."/>
            <person name="Nakamura H."/>
            <person name="Mori M."/>
            <person name="Yoshida Y."/>
            <person name="Ohtoshi R."/>
            <person name="Malay A.D."/>
            <person name="Moran D.A.P."/>
            <person name="Tomita M."/>
            <person name="Numata K."/>
            <person name="Arakawa K."/>
        </authorList>
    </citation>
    <scope>NUCLEOTIDE SEQUENCE</scope>
</reference>
<dbReference type="OrthoDB" id="8063525at2759"/>
<gene>
    <name evidence="1" type="primary">AVEN_142163_1</name>
    <name evidence="1" type="ORF">TNIN_253711</name>
</gene>
<evidence type="ECO:0000313" key="1">
    <source>
        <dbReference type="EMBL" id="GFY40271.1"/>
    </source>
</evidence>
<proteinExistence type="predicted"/>
<protein>
    <submittedName>
        <fullName evidence="1">Uncharacterized protein</fullName>
    </submittedName>
</protein>